<keyword evidence="3 8" id="KW-0808">Transferase</keyword>
<dbReference type="PANTHER" id="PTHR43867:SF2">
    <property type="entry name" value="CELLULOSE SYNTHASE CATALYTIC SUBUNIT A [UDP-FORMING]"/>
    <property type="match status" value="1"/>
</dbReference>
<reference evidence="8 9" key="1">
    <citation type="submission" date="2013-05" db="EMBL/GenBank/DDBJ databases">
        <title>Draft genome sequence of Rubidibacter lacunae KORDI 51-2.</title>
        <authorList>
            <person name="Choi D.H."/>
            <person name="Noh J.H."/>
            <person name="Kwon K.-K."/>
            <person name="Lee J.-H."/>
            <person name="Ryu J.-Y."/>
        </authorList>
    </citation>
    <scope>NUCLEOTIDE SEQUENCE [LARGE SCALE GENOMIC DNA]</scope>
    <source>
        <strain evidence="8 9">KORDI 51-2</strain>
    </source>
</reference>
<name>U5DPT8_9CHRO</name>
<evidence type="ECO:0000256" key="1">
    <source>
        <dbReference type="ARBA" id="ARBA00004141"/>
    </source>
</evidence>
<dbReference type="PATRIC" id="fig|582515.4.peg.1760"/>
<organism evidence="8 9">
    <name type="scientific">Rubidibacter lacunae KORDI 51-2</name>
    <dbReference type="NCBI Taxonomy" id="582515"/>
    <lineage>
        <taxon>Bacteria</taxon>
        <taxon>Bacillati</taxon>
        <taxon>Cyanobacteriota</taxon>
        <taxon>Cyanophyceae</taxon>
        <taxon>Oscillatoriophycideae</taxon>
        <taxon>Chroococcales</taxon>
        <taxon>Aphanothecaceae</taxon>
        <taxon>Rubidibacter</taxon>
    </lineage>
</organism>
<dbReference type="CDD" id="cd06421">
    <property type="entry name" value="CESA_CelA_like"/>
    <property type="match status" value="1"/>
</dbReference>
<feature type="transmembrane region" description="Helical" evidence="7">
    <location>
        <begin position="78"/>
        <end position="96"/>
    </location>
</feature>
<feature type="transmembrane region" description="Helical" evidence="7">
    <location>
        <begin position="437"/>
        <end position="459"/>
    </location>
</feature>
<evidence type="ECO:0000256" key="4">
    <source>
        <dbReference type="ARBA" id="ARBA00022692"/>
    </source>
</evidence>
<dbReference type="GO" id="GO:0005886">
    <property type="term" value="C:plasma membrane"/>
    <property type="evidence" value="ECO:0007669"/>
    <property type="project" value="TreeGrafter"/>
</dbReference>
<feature type="transmembrane region" description="Helical" evidence="7">
    <location>
        <begin position="20"/>
        <end position="45"/>
    </location>
</feature>
<evidence type="ECO:0000256" key="7">
    <source>
        <dbReference type="SAM" id="Phobius"/>
    </source>
</evidence>
<evidence type="ECO:0000256" key="6">
    <source>
        <dbReference type="ARBA" id="ARBA00023136"/>
    </source>
</evidence>
<dbReference type="Pfam" id="PF13641">
    <property type="entry name" value="Glyco_tranf_2_3"/>
    <property type="match status" value="1"/>
</dbReference>
<dbReference type="InterPro" id="IPR029044">
    <property type="entry name" value="Nucleotide-diphossugar_trans"/>
</dbReference>
<dbReference type="PANTHER" id="PTHR43867">
    <property type="entry name" value="CELLULOSE SYNTHASE CATALYTIC SUBUNIT A [UDP-FORMING]"/>
    <property type="match status" value="1"/>
</dbReference>
<dbReference type="InParanoid" id="U5DPT8"/>
<feature type="transmembrane region" description="Helical" evidence="7">
    <location>
        <begin position="501"/>
        <end position="519"/>
    </location>
</feature>
<evidence type="ECO:0000256" key="2">
    <source>
        <dbReference type="ARBA" id="ARBA00022676"/>
    </source>
</evidence>
<comment type="caution">
    <text evidence="8">The sequence shown here is derived from an EMBL/GenBank/DDBJ whole genome shotgun (WGS) entry which is preliminary data.</text>
</comment>
<dbReference type="SUPFAM" id="SSF53448">
    <property type="entry name" value="Nucleotide-diphospho-sugar transferases"/>
    <property type="match status" value="1"/>
</dbReference>
<dbReference type="InterPro" id="IPR003919">
    <property type="entry name" value="Cell_synth_A"/>
</dbReference>
<dbReference type="PRINTS" id="PR01439">
    <property type="entry name" value="CELLSNTHASEA"/>
</dbReference>
<feature type="transmembrane region" description="Helical" evidence="7">
    <location>
        <begin position="580"/>
        <end position="598"/>
    </location>
</feature>
<dbReference type="GO" id="GO:0035438">
    <property type="term" value="F:cyclic-di-GMP binding"/>
    <property type="evidence" value="ECO:0007669"/>
    <property type="project" value="InterPro"/>
</dbReference>
<evidence type="ECO:0000256" key="3">
    <source>
        <dbReference type="ARBA" id="ARBA00022679"/>
    </source>
</evidence>
<keyword evidence="2 8" id="KW-0328">Glycosyltransferase</keyword>
<dbReference type="Gene3D" id="3.90.550.10">
    <property type="entry name" value="Spore Coat Polysaccharide Biosynthesis Protein SpsA, Chain A"/>
    <property type="match status" value="1"/>
</dbReference>
<keyword evidence="5 7" id="KW-1133">Transmembrane helix</keyword>
<dbReference type="AlphaFoldDB" id="U5DPT8"/>
<dbReference type="GO" id="GO:0006011">
    <property type="term" value="P:UDP-alpha-D-glucose metabolic process"/>
    <property type="evidence" value="ECO:0007669"/>
    <property type="project" value="InterPro"/>
</dbReference>
<keyword evidence="6 7" id="KW-0472">Membrane</keyword>
<feature type="transmembrane region" description="Helical" evidence="7">
    <location>
        <begin position="540"/>
        <end position="560"/>
    </location>
</feature>
<sequence length="746" mass="84706">MTVSEFFSQRMRHRLQSRVLRLRSATFIAIAIVVLGAGVAIAWFAGEGIVSELFAHLAEFQANPPQWLQPPMSLRERHFLLLALMLWGVVISVTKISPQPKGWARYVVVGVLMVLTMRYIMWRALSTLNLRDPLNGTFSLLLFFLEMLMLSSGTIQLFLMLNVRDRSPQANRLQPAVIAGSYRPSVDILVPSYNEPEFILRRTLIGCQAIAYEPKTIYLLDDTRRQHIRKLAEELGCQYITRSDNEHAKAGNLNHALPLTHGELIAVFDADFIPTRNFLQRTVGFFQRDSVALVQTPQSFYNPDPIAHNLGLEDVLTPEEEVFYRQIQPIKDGAGSVVCSGTAFVVRRAALEAAGGFVTDSLSEDYFTGIRLSARGYHLVYLDEKLSAGLAAENIATHITQRIRWARGTLQAFFITSNPLTIPGLNPIQRLAHFEGLLHWFTSFTRIYFLLMPLAYSFLGVIPLETTIPEFLYFFVPYYLVQLAVFSWLNCQSRSALLSDIYAIVSAFPLALTVIEVMLRPFSKGFKVTPKGTSSKRVRFNWVLGAPLLVLFAATAVSLWRNLGVSMMYEVEGLSIGWVWSAYNLMMLWVSLLVLLDFPQPDSYQWYRLRRVVRLDIEGIEGWGYTTRISELGIEIALTQSHPVLDRPHGQSVALELAEEKLELQGRFVRSDLTQELPRVQIEFEGLTLDQQRRAIALIYCRPGQWLSRKSPGELQSLLLLFRILVRPRVLVDRKREPRAIAVGQL</sequence>
<dbReference type="EMBL" id="ASSJ01000041">
    <property type="protein sequence ID" value="ERN41715.1"/>
    <property type="molecule type" value="Genomic_DNA"/>
</dbReference>
<dbReference type="RefSeq" id="WP_022606266.1">
    <property type="nucleotide sequence ID" value="NZ_ASSJ01000041.1"/>
</dbReference>
<protein>
    <submittedName>
        <fullName evidence="8">Glycosyltransferase, probably involved in cell wall biogenesis</fullName>
        <ecNumber evidence="8">2.4.1.12</ecNumber>
    </submittedName>
</protein>
<dbReference type="GO" id="GO:0016760">
    <property type="term" value="F:cellulose synthase (UDP-forming) activity"/>
    <property type="evidence" value="ECO:0007669"/>
    <property type="project" value="UniProtKB-EC"/>
</dbReference>
<accession>U5DPT8</accession>
<feature type="transmembrane region" description="Helical" evidence="7">
    <location>
        <begin position="141"/>
        <end position="163"/>
    </location>
</feature>
<gene>
    <name evidence="8" type="ORF">KR51_00015600</name>
</gene>
<feature type="transmembrane region" description="Helical" evidence="7">
    <location>
        <begin position="103"/>
        <end position="121"/>
    </location>
</feature>
<dbReference type="eggNOG" id="COG1215">
    <property type="taxonomic scope" value="Bacteria"/>
</dbReference>
<evidence type="ECO:0000313" key="8">
    <source>
        <dbReference type="EMBL" id="ERN41715.1"/>
    </source>
</evidence>
<dbReference type="Proteomes" id="UP000016960">
    <property type="component" value="Unassembled WGS sequence"/>
</dbReference>
<keyword evidence="4 7" id="KW-0812">Transmembrane</keyword>
<comment type="subcellular location">
    <subcellularLocation>
        <location evidence="1">Membrane</location>
        <topology evidence="1">Multi-pass membrane protein</topology>
    </subcellularLocation>
</comment>
<dbReference type="OrthoDB" id="9766299at2"/>
<keyword evidence="9" id="KW-1185">Reference proteome</keyword>
<dbReference type="EC" id="2.4.1.12" evidence="8"/>
<dbReference type="InterPro" id="IPR050321">
    <property type="entry name" value="Glycosyltr_2/OpgH_subfam"/>
</dbReference>
<dbReference type="STRING" id="582515.KR51_00015600"/>
<feature type="transmembrane region" description="Helical" evidence="7">
    <location>
        <begin position="471"/>
        <end position="489"/>
    </location>
</feature>
<evidence type="ECO:0000256" key="5">
    <source>
        <dbReference type="ARBA" id="ARBA00022989"/>
    </source>
</evidence>
<evidence type="ECO:0000313" key="9">
    <source>
        <dbReference type="Proteomes" id="UP000016960"/>
    </source>
</evidence>
<proteinExistence type="predicted"/>